<evidence type="ECO:0000256" key="7">
    <source>
        <dbReference type="ARBA" id="ARBA00023242"/>
    </source>
</evidence>
<dbReference type="PANTHER" id="PTHR13110">
    <property type="entry name" value="U6 SNRNA-ASSOCIATED SM-LIKE PROTEIN LSM3"/>
    <property type="match status" value="1"/>
</dbReference>
<keyword evidence="4" id="KW-0747">Spliceosome</keyword>
<name>A0A7J6TLE9_PEROL</name>
<proteinExistence type="inferred from homology"/>
<dbReference type="InterPro" id="IPR040002">
    <property type="entry name" value="Sm-like_LSM3"/>
</dbReference>
<dbReference type="PROSITE" id="PS52002">
    <property type="entry name" value="SM"/>
    <property type="match status" value="1"/>
</dbReference>
<keyword evidence="7" id="KW-0539">Nucleus</keyword>
<feature type="region of interest" description="Disordered" evidence="9">
    <location>
        <begin position="93"/>
        <end position="114"/>
    </location>
</feature>
<feature type="domain" description="Sm" evidence="10">
    <location>
        <begin position="9"/>
        <end position="91"/>
    </location>
</feature>
<comment type="subcellular location">
    <subcellularLocation>
        <location evidence="1">Nucleus</location>
    </subcellularLocation>
</comment>
<dbReference type="GO" id="GO:0005681">
    <property type="term" value="C:spliceosomal complex"/>
    <property type="evidence" value="ECO:0007669"/>
    <property type="project" value="UniProtKB-KW"/>
</dbReference>
<organism evidence="11 12">
    <name type="scientific">Perkinsus olseni</name>
    <name type="common">Perkinsus atlanticus</name>
    <dbReference type="NCBI Taxonomy" id="32597"/>
    <lineage>
        <taxon>Eukaryota</taxon>
        <taxon>Sar</taxon>
        <taxon>Alveolata</taxon>
        <taxon>Perkinsozoa</taxon>
        <taxon>Perkinsea</taxon>
        <taxon>Perkinsida</taxon>
        <taxon>Perkinsidae</taxon>
        <taxon>Perkinsus</taxon>
    </lineage>
</organism>
<evidence type="ECO:0000256" key="2">
    <source>
        <dbReference type="ARBA" id="ARBA00006850"/>
    </source>
</evidence>
<dbReference type="GO" id="GO:0120114">
    <property type="term" value="C:Sm-like protein family complex"/>
    <property type="evidence" value="ECO:0007669"/>
    <property type="project" value="UniProtKB-ARBA"/>
</dbReference>
<gene>
    <name evidence="11" type="primary">LSM3</name>
    <name evidence="11" type="ORF">FOZ62_000605</name>
</gene>
<reference evidence="11 12" key="1">
    <citation type="submission" date="2020-04" db="EMBL/GenBank/DDBJ databases">
        <title>Perkinsus olseni comparative genomics.</title>
        <authorList>
            <person name="Bogema D.R."/>
        </authorList>
    </citation>
    <scope>NUCLEOTIDE SEQUENCE [LARGE SCALE GENOMIC DNA]</scope>
    <source>
        <strain evidence="11">ATCC PRA-205</strain>
    </source>
</reference>
<dbReference type="SUPFAM" id="SSF101898">
    <property type="entry name" value="NHL repeat"/>
    <property type="match status" value="1"/>
</dbReference>
<dbReference type="Pfam" id="PF01423">
    <property type="entry name" value="LSM"/>
    <property type="match status" value="1"/>
</dbReference>
<dbReference type="SUPFAM" id="SSF50182">
    <property type="entry name" value="Sm-like ribonucleoproteins"/>
    <property type="match status" value="1"/>
</dbReference>
<comment type="similarity">
    <text evidence="2">Belongs to the snRNP Sm proteins family.</text>
</comment>
<dbReference type="Gene3D" id="2.30.30.100">
    <property type="match status" value="1"/>
</dbReference>
<keyword evidence="3" id="KW-0507">mRNA processing</keyword>
<protein>
    <submittedName>
        <fullName evidence="11">U4/U6-U5 snRNP complex subunit lsm3</fullName>
    </submittedName>
</protein>
<sequence length="503" mass="55348">MSSSIQIDEPFELVKLSLDERIQVKCRGDRYLRGRLVAYDSHLNMVLSEVEEVIEPPVKEGVKPPKPIRRELDTIFVITGFRAYSSELTVSAGPRRRYHPGEPSSGQAIGMRGRPRSLEGVPAEVCPCSIPPLSMRGPHAARAWLGNDQQHSSSWKARESLDTTVAKSDPYAVCARRRVIEIPDRKGAEAAVIPKGAEFAVRYSSEEKEASESYRSRLREARLLWLAITGRKIHPCHSVVAAFLEPVFNGYDTTSAHKIQIPTNTCATSTTFRPWTIDCADGRLCVCEGHSEYAYIDRAWISLAEGVPICSAVLGHGSSPRVLSTHLDGTVRIDGECIFNLEATGQSVARWVDDTRIAVVTSKGGRCYLIRSPSGEILAHWGGFLYPCDVAVAQGGGQLLIADTLNRRVVEICPTTDSRRVVIEGIYARALCVSQGTGHVMVSDGLTGSVRIFSSDFRELHSWRIPLPDPSSSVRGLAIAEGLHLYVCDSASSCVWRFTQTWL</sequence>
<dbReference type="InterPro" id="IPR047575">
    <property type="entry name" value="Sm"/>
</dbReference>
<evidence type="ECO:0000256" key="3">
    <source>
        <dbReference type="ARBA" id="ARBA00022664"/>
    </source>
</evidence>
<dbReference type="InterPro" id="IPR001163">
    <property type="entry name" value="Sm_dom_euk/arc"/>
</dbReference>
<evidence type="ECO:0000256" key="5">
    <source>
        <dbReference type="ARBA" id="ARBA00022884"/>
    </source>
</evidence>
<dbReference type="InterPro" id="IPR010920">
    <property type="entry name" value="LSM_dom_sf"/>
</dbReference>
<dbReference type="InterPro" id="IPR011042">
    <property type="entry name" value="6-blade_b-propeller_TolB-like"/>
</dbReference>
<evidence type="ECO:0000313" key="11">
    <source>
        <dbReference type="EMBL" id="KAF4746119.1"/>
    </source>
</evidence>
<accession>A0A7J6TLE9</accession>
<evidence type="ECO:0000256" key="4">
    <source>
        <dbReference type="ARBA" id="ARBA00022728"/>
    </source>
</evidence>
<dbReference type="InterPro" id="IPR034105">
    <property type="entry name" value="Lsm3"/>
</dbReference>
<dbReference type="SMART" id="SM00651">
    <property type="entry name" value="Sm"/>
    <property type="match status" value="1"/>
</dbReference>
<evidence type="ECO:0000259" key="10">
    <source>
        <dbReference type="PROSITE" id="PS52002"/>
    </source>
</evidence>
<dbReference type="Proteomes" id="UP000574390">
    <property type="component" value="Unassembled WGS sequence"/>
</dbReference>
<evidence type="ECO:0000313" key="12">
    <source>
        <dbReference type="Proteomes" id="UP000574390"/>
    </source>
</evidence>
<dbReference type="CDD" id="cd01730">
    <property type="entry name" value="LSm3"/>
    <property type="match status" value="1"/>
</dbReference>
<keyword evidence="5" id="KW-0694">RNA-binding</keyword>
<keyword evidence="8" id="KW-0687">Ribonucleoprotein</keyword>
<evidence type="ECO:0000256" key="6">
    <source>
        <dbReference type="ARBA" id="ARBA00023187"/>
    </source>
</evidence>
<dbReference type="GO" id="GO:0000398">
    <property type="term" value="P:mRNA splicing, via spliceosome"/>
    <property type="evidence" value="ECO:0007669"/>
    <property type="project" value="InterPro"/>
</dbReference>
<dbReference type="EMBL" id="JABANM010006317">
    <property type="protein sequence ID" value="KAF4746119.1"/>
    <property type="molecule type" value="Genomic_DNA"/>
</dbReference>
<dbReference type="GO" id="GO:0003723">
    <property type="term" value="F:RNA binding"/>
    <property type="evidence" value="ECO:0007669"/>
    <property type="project" value="UniProtKB-KW"/>
</dbReference>
<dbReference type="Gene3D" id="2.120.10.30">
    <property type="entry name" value="TolB, C-terminal domain"/>
    <property type="match status" value="1"/>
</dbReference>
<evidence type="ECO:0000256" key="8">
    <source>
        <dbReference type="ARBA" id="ARBA00023274"/>
    </source>
</evidence>
<comment type="caution">
    <text evidence="11">The sequence shown here is derived from an EMBL/GenBank/DDBJ whole genome shotgun (WGS) entry which is preliminary data.</text>
</comment>
<evidence type="ECO:0000256" key="1">
    <source>
        <dbReference type="ARBA" id="ARBA00004123"/>
    </source>
</evidence>
<keyword evidence="6" id="KW-0508">mRNA splicing</keyword>
<evidence type="ECO:0000256" key="9">
    <source>
        <dbReference type="SAM" id="MobiDB-lite"/>
    </source>
</evidence>
<dbReference type="AlphaFoldDB" id="A0A7J6TLE9"/>